<dbReference type="EMBL" id="VEPZ02000094">
    <property type="protein sequence ID" value="KAE8733500.1"/>
    <property type="molecule type" value="Genomic_DNA"/>
</dbReference>
<accession>A0A6A3CVZ3</accession>
<gene>
    <name evidence="1" type="ORF">F3Y22_tig00001120pilonHSYRG00099</name>
</gene>
<evidence type="ECO:0000313" key="1">
    <source>
        <dbReference type="EMBL" id="KAE8733500.1"/>
    </source>
</evidence>
<proteinExistence type="predicted"/>
<sequence>MIYDRVHYHHPILTSLLFDTDSLGTISIQSKSPLFPNVFTGCNRRILHRISSDGVFHYSLQAVIKIRFKECECCTGIDYDVPLVRNRLRGLVFNANTFETKEVEGRRVFSYQRSRNSSGTRYYRFLSEEQFTAGTCRTRNQAVGEFVFNLSAYLRNQGQWPSSKTNKTSTGDSEFALIVVSTTKNGRREFCSFTFGGVEAQGVSAEGSNGKRLVSLAITVLAVIGVGALFPGKSLAAVGTARNLSVSGRCLRIKGRRILRITLRALNR</sequence>
<protein>
    <submittedName>
        <fullName evidence="1">Uncharacterized protein</fullName>
    </submittedName>
</protein>
<keyword evidence="2" id="KW-1185">Reference proteome</keyword>
<evidence type="ECO:0000313" key="2">
    <source>
        <dbReference type="Proteomes" id="UP000436088"/>
    </source>
</evidence>
<name>A0A6A3CVZ3_HIBSY</name>
<comment type="caution">
    <text evidence="1">The sequence shown here is derived from an EMBL/GenBank/DDBJ whole genome shotgun (WGS) entry which is preliminary data.</text>
</comment>
<organism evidence="1 2">
    <name type="scientific">Hibiscus syriacus</name>
    <name type="common">Rose of Sharon</name>
    <dbReference type="NCBI Taxonomy" id="106335"/>
    <lineage>
        <taxon>Eukaryota</taxon>
        <taxon>Viridiplantae</taxon>
        <taxon>Streptophyta</taxon>
        <taxon>Embryophyta</taxon>
        <taxon>Tracheophyta</taxon>
        <taxon>Spermatophyta</taxon>
        <taxon>Magnoliopsida</taxon>
        <taxon>eudicotyledons</taxon>
        <taxon>Gunneridae</taxon>
        <taxon>Pentapetalae</taxon>
        <taxon>rosids</taxon>
        <taxon>malvids</taxon>
        <taxon>Malvales</taxon>
        <taxon>Malvaceae</taxon>
        <taxon>Malvoideae</taxon>
        <taxon>Hibiscus</taxon>
    </lineage>
</organism>
<dbReference type="AlphaFoldDB" id="A0A6A3CVZ3"/>
<reference evidence="1" key="1">
    <citation type="submission" date="2019-09" db="EMBL/GenBank/DDBJ databases">
        <title>Draft genome information of white flower Hibiscus syriacus.</title>
        <authorList>
            <person name="Kim Y.-M."/>
        </authorList>
    </citation>
    <scope>NUCLEOTIDE SEQUENCE [LARGE SCALE GENOMIC DNA]</scope>
    <source>
        <strain evidence="1">YM2019G1</strain>
    </source>
</reference>
<dbReference type="Proteomes" id="UP000436088">
    <property type="component" value="Unassembled WGS sequence"/>
</dbReference>